<dbReference type="InterPro" id="IPR005467">
    <property type="entry name" value="His_kinase_dom"/>
</dbReference>
<evidence type="ECO:0000256" key="8">
    <source>
        <dbReference type="ARBA" id="ARBA00022969"/>
    </source>
</evidence>
<dbReference type="GO" id="GO:0030435">
    <property type="term" value="P:sporulation resulting in formation of a cellular spore"/>
    <property type="evidence" value="ECO:0007669"/>
    <property type="project" value="UniProtKB-KW"/>
</dbReference>
<feature type="domain" description="PAS" evidence="11">
    <location>
        <begin position="11"/>
        <end position="80"/>
    </location>
</feature>
<dbReference type="EC" id="2.7.13.3" evidence="2"/>
<evidence type="ECO:0000256" key="4">
    <source>
        <dbReference type="ARBA" id="ARBA00022679"/>
    </source>
</evidence>
<dbReference type="AlphaFoldDB" id="A0A074LRR5"/>
<evidence type="ECO:0000259" key="10">
    <source>
        <dbReference type="PROSITE" id="PS50109"/>
    </source>
</evidence>
<dbReference type="SUPFAM" id="SSF55874">
    <property type="entry name" value="ATPase domain of HSP90 chaperone/DNA topoisomerase II/histidine kinase"/>
    <property type="match status" value="1"/>
</dbReference>
<dbReference type="InterPro" id="IPR036097">
    <property type="entry name" value="HisK_dim/P_sf"/>
</dbReference>
<evidence type="ECO:0000256" key="6">
    <source>
        <dbReference type="ARBA" id="ARBA00022777"/>
    </source>
</evidence>
<dbReference type="SMART" id="SM00091">
    <property type="entry name" value="PAS"/>
    <property type="match status" value="2"/>
</dbReference>
<dbReference type="Pfam" id="PF02518">
    <property type="entry name" value="HATPase_c"/>
    <property type="match status" value="1"/>
</dbReference>
<dbReference type="Gene3D" id="1.10.287.130">
    <property type="match status" value="1"/>
</dbReference>
<evidence type="ECO:0000256" key="3">
    <source>
        <dbReference type="ARBA" id="ARBA00022553"/>
    </source>
</evidence>
<proteinExistence type="predicted"/>
<name>A0A074LRR5_9BACL</name>
<dbReference type="InterPro" id="IPR000700">
    <property type="entry name" value="PAS-assoc_C"/>
</dbReference>
<feature type="domain" description="PAS" evidence="11">
    <location>
        <begin position="136"/>
        <end position="193"/>
    </location>
</feature>
<dbReference type="eggNOG" id="COG5000">
    <property type="taxonomic scope" value="Bacteria"/>
</dbReference>
<dbReference type="GO" id="GO:0006355">
    <property type="term" value="P:regulation of DNA-templated transcription"/>
    <property type="evidence" value="ECO:0007669"/>
    <property type="project" value="InterPro"/>
</dbReference>
<comment type="caution">
    <text evidence="13">The sequence shown here is derived from an EMBL/GenBank/DDBJ whole genome shotgun (WGS) entry which is preliminary data.</text>
</comment>
<keyword evidence="9" id="KW-0902">Two-component regulatory system</keyword>
<evidence type="ECO:0000256" key="5">
    <source>
        <dbReference type="ARBA" id="ARBA00022741"/>
    </source>
</evidence>
<feature type="domain" description="PAC" evidence="12">
    <location>
        <begin position="81"/>
        <end position="135"/>
    </location>
</feature>
<dbReference type="InterPro" id="IPR036890">
    <property type="entry name" value="HATPase_C_sf"/>
</dbReference>
<evidence type="ECO:0000256" key="9">
    <source>
        <dbReference type="ARBA" id="ARBA00023012"/>
    </source>
</evidence>
<dbReference type="PANTHER" id="PTHR43065:SF34">
    <property type="entry name" value="SPORULATION KINASE A"/>
    <property type="match status" value="1"/>
</dbReference>
<dbReference type="RefSeq" id="WP_052035886.1">
    <property type="nucleotide sequence ID" value="NZ_JMIR01000002.1"/>
</dbReference>
<comment type="catalytic activity">
    <reaction evidence="1">
        <text>ATP + protein L-histidine = ADP + protein N-phospho-L-histidine.</text>
        <dbReference type="EC" id="2.7.13.3"/>
    </reaction>
</comment>
<dbReference type="GO" id="GO:0005524">
    <property type="term" value="F:ATP binding"/>
    <property type="evidence" value="ECO:0007669"/>
    <property type="project" value="UniProtKB-KW"/>
</dbReference>
<reference evidence="13 14" key="1">
    <citation type="journal article" date="2013" name="Int. J. Syst. Evol. Microbiol.">
        <title>Tumebacillus flagellatus sp. nov., an alpha-amylase/pullulanase-producing bacterium isolated from cassava wastewater.</title>
        <authorList>
            <person name="Wang Q."/>
            <person name="Xie N."/>
            <person name="Qin Y."/>
            <person name="Shen N."/>
            <person name="Zhu J."/>
            <person name="Mi H."/>
            <person name="Huang R."/>
        </authorList>
    </citation>
    <scope>NUCLEOTIDE SEQUENCE [LARGE SCALE GENOMIC DNA]</scope>
    <source>
        <strain evidence="13 14">GST4</strain>
    </source>
</reference>
<keyword evidence="7" id="KW-0067">ATP-binding</keyword>
<dbReference type="PROSITE" id="PS50109">
    <property type="entry name" value="HIS_KIN"/>
    <property type="match status" value="1"/>
</dbReference>
<dbReference type="InterPro" id="IPR003661">
    <property type="entry name" value="HisK_dim/P_dom"/>
</dbReference>
<dbReference type="PROSITE" id="PS50113">
    <property type="entry name" value="PAC"/>
    <property type="match status" value="2"/>
</dbReference>
<dbReference type="SMART" id="SM00086">
    <property type="entry name" value="PAC"/>
    <property type="match status" value="2"/>
</dbReference>
<keyword evidence="8" id="KW-0749">Sporulation</keyword>
<dbReference type="InterPro" id="IPR004358">
    <property type="entry name" value="Sig_transdc_His_kin-like_C"/>
</dbReference>
<dbReference type="GO" id="GO:0000155">
    <property type="term" value="F:phosphorelay sensor kinase activity"/>
    <property type="evidence" value="ECO:0007669"/>
    <property type="project" value="InterPro"/>
</dbReference>
<dbReference type="Gene3D" id="3.30.450.20">
    <property type="entry name" value="PAS domain"/>
    <property type="match status" value="2"/>
</dbReference>
<keyword evidence="14" id="KW-1185">Reference proteome</keyword>
<evidence type="ECO:0000313" key="14">
    <source>
        <dbReference type="Proteomes" id="UP000027931"/>
    </source>
</evidence>
<accession>A0A074LRR5</accession>
<dbReference type="PRINTS" id="PR00344">
    <property type="entry name" value="BCTRLSENSOR"/>
</dbReference>
<dbReference type="Gene3D" id="3.30.565.10">
    <property type="entry name" value="Histidine kinase-like ATPase, C-terminal domain"/>
    <property type="match status" value="1"/>
</dbReference>
<evidence type="ECO:0000259" key="11">
    <source>
        <dbReference type="PROSITE" id="PS50112"/>
    </source>
</evidence>
<evidence type="ECO:0000256" key="2">
    <source>
        <dbReference type="ARBA" id="ARBA00012438"/>
    </source>
</evidence>
<dbReference type="EMBL" id="JMIR01000002">
    <property type="protein sequence ID" value="KEO84841.1"/>
    <property type="molecule type" value="Genomic_DNA"/>
</dbReference>
<keyword evidence="4" id="KW-0808">Transferase</keyword>
<dbReference type="InterPro" id="IPR001610">
    <property type="entry name" value="PAC"/>
</dbReference>
<dbReference type="InterPro" id="IPR013767">
    <property type="entry name" value="PAS_fold"/>
</dbReference>
<organism evidence="13 14">
    <name type="scientific">Tumebacillus flagellatus</name>
    <dbReference type="NCBI Taxonomy" id="1157490"/>
    <lineage>
        <taxon>Bacteria</taxon>
        <taxon>Bacillati</taxon>
        <taxon>Bacillota</taxon>
        <taxon>Bacilli</taxon>
        <taxon>Bacillales</taxon>
        <taxon>Alicyclobacillaceae</taxon>
        <taxon>Tumebacillus</taxon>
    </lineage>
</organism>
<dbReference type="CDD" id="cd00075">
    <property type="entry name" value="HATPase"/>
    <property type="match status" value="1"/>
</dbReference>
<evidence type="ECO:0000256" key="1">
    <source>
        <dbReference type="ARBA" id="ARBA00000085"/>
    </source>
</evidence>
<keyword evidence="6" id="KW-0418">Kinase</keyword>
<dbReference type="InterPro" id="IPR000014">
    <property type="entry name" value="PAS"/>
</dbReference>
<feature type="domain" description="Histidine kinase" evidence="10">
    <location>
        <begin position="273"/>
        <end position="478"/>
    </location>
</feature>
<dbReference type="Pfam" id="PF00512">
    <property type="entry name" value="HisKA"/>
    <property type="match status" value="1"/>
</dbReference>
<evidence type="ECO:0000259" key="12">
    <source>
        <dbReference type="PROSITE" id="PS50113"/>
    </source>
</evidence>
<evidence type="ECO:0000313" key="13">
    <source>
        <dbReference type="EMBL" id="KEO84841.1"/>
    </source>
</evidence>
<dbReference type="Pfam" id="PF00989">
    <property type="entry name" value="PAS"/>
    <property type="match status" value="2"/>
</dbReference>
<dbReference type="FunFam" id="1.10.287.130:FF:000040">
    <property type="entry name" value="PAS domain-containing sensor histidine kinase"/>
    <property type="match status" value="1"/>
</dbReference>
<evidence type="ECO:0000256" key="7">
    <source>
        <dbReference type="ARBA" id="ARBA00022840"/>
    </source>
</evidence>
<dbReference type="InterPro" id="IPR035965">
    <property type="entry name" value="PAS-like_dom_sf"/>
</dbReference>
<protein>
    <recommendedName>
        <fullName evidence="2">histidine kinase</fullName>
        <ecNumber evidence="2">2.7.13.3</ecNumber>
    </recommendedName>
</protein>
<dbReference type="OrthoDB" id="9815750at2"/>
<dbReference type="CDD" id="cd00082">
    <property type="entry name" value="HisKA"/>
    <property type="match status" value="1"/>
</dbReference>
<dbReference type="Proteomes" id="UP000027931">
    <property type="component" value="Unassembled WGS sequence"/>
</dbReference>
<dbReference type="PANTHER" id="PTHR43065">
    <property type="entry name" value="SENSOR HISTIDINE KINASE"/>
    <property type="match status" value="1"/>
</dbReference>
<dbReference type="SUPFAM" id="SSF55785">
    <property type="entry name" value="PYP-like sensor domain (PAS domain)"/>
    <property type="match status" value="2"/>
</dbReference>
<dbReference type="PROSITE" id="PS50112">
    <property type="entry name" value="PAS"/>
    <property type="match status" value="2"/>
</dbReference>
<dbReference type="NCBIfam" id="TIGR00229">
    <property type="entry name" value="sensory_box"/>
    <property type="match status" value="2"/>
</dbReference>
<sequence>MTAGETDVHTTVLRLESFLRHSADAIWMIDVKGDVQQVNPAFEALFGWLEEEVVGKPLPIVPPDLAERIELLHQKILQGHKEIGYETQRLCKDGRLVYVSATLSPVRNTNGDVIGISGTCRDITRMKQSEEELRKTKERLEAFISNSADAIWMIDLDDRLLQVNPAFESLFGWTEAEVLGRNLPIVPDFLADEIEEIHRKIKAGARISGYETQRLCKDGRLIHVSATLSPVRNTQGEVIGVSGTCRDITQNKQSEEMLIQTEKLSIAGQLAAGLAHEIRNPLTALKGFVKLMSLSQKGQSKYLDVMESELERIEMIVSELLVLAKPQASVFKRRRIEAILQDVLTLSETQAILHNVQIQPEFAEGLPEIDCDENQMKQVFINFIKNAIEAMPGGGTLRMFASLAGQTHIRVRVQDEGTGIPKEQLAHIGEPFYTTKTKGTGLGFMISKKIIEGHNGRLEIASEVGVGTIVDVHLPLPEQD</sequence>
<keyword evidence="5" id="KW-0547">Nucleotide-binding</keyword>
<feature type="domain" description="PAC" evidence="12">
    <location>
        <begin position="208"/>
        <end position="260"/>
    </location>
</feature>
<dbReference type="SMART" id="SM00387">
    <property type="entry name" value="HATPase_c"/>
    <property type="match status" value="1"/>
</dbReference>
<dbReference type="InterPro" id="IPR003594">
    <property type="entry name" value="HATPase_dom"/>
</dbReference>
<gene>
    <name evidence="13" type="ORF">EL26_02190</name>
</gene>
<dbReference type="CDD" id="cd00130">
    <property type="entry name" value="PAS"/>
    <property type="match status" value="2"/>
</dbReference>
<dbReference type="SMART" id="SM00388">
    <property type="entry name" value="HisKA"/>
    <property type="match status" value="1"/>
</dbReference>
<keyword evidence="3" id="KW-0597">Phosphoprotein</keyword>
<dbReference type="SUPFAM" id="SSF47384">
    <property type="entry name" value="Homodimeric domain of signal transducing histidine kinase"/>
    <property type="match status" value="1"/>
</dbReference>
<dbReference type="STRING" id="1157490.EL26_02190"/>